<protein>
    <recommendedName>
        <fullName evidence="2">Thiamine pyrophosphate enzyme TPP-binding domain-containing protein</fullName>
    </recommendedName>
</protein>
<dbReference type="KEGG" id="adin:H7849_21985"/>
<accession>A0A7G8BGM4</accession>
<evidence type="ECO:0000256" key="1">
    <source>
        <dbReference type="ARBA" id="ARBA00007812"/>
    </source>
</evidence>
<dbReference type="GO" id="GO:0030976">
    <property type="term" value="F:thiamine pyrophosphate binding"/>
    <property type="evidence" value="ECO:0007669"/>
    <property type="project" value="InterPro"/>
</dbReference>
<dbReference type="GO" id="GO:0003984">
    <property type="term" value="F:acetolactate synthase activity"/>
    <property type="evidence" value="ECO:0007669"/>
    <property type="project" value="TreeGrafter"/>
</dbReference>
<name>A0A7G8BGM4_9BACT</name>
<dbReference type="Proteomes" id="UP000515312">
    <property type="component" value="Chromosome"/>
</dbReference>
<dbReference type="SUPFAM" id="SSF52518">
    <property type="entry name" value="Thiamin diphosphate-binding fold (THDP-binding)"/>
    <property type="match status" value="1"/>
</dbReference>
<dbReference type="AlphaFoldDB" id="A0A7G8BGM4"/>
<dbReference type="InterPro" id="IPR029061">
    <property type="entry name" value="THDP-binding"/>
</dbReference>
<dbReference type="Pfam" id="PF02775">
    <property type="entry name" value="TPP_enzyme_C"/>
    <property type="match status" value="1"/>
</dbReference>
<reference evidence="3 4" key="1">
    <citation type="submission" date="2020-08" db="EMBL/GenBank/DDBJ databases">
        <title>Edaphobacter telluris sp. nov. and Acidobacterium dinghuensis sp. nov., two acidobacteria isolated from forest soil.</title>
        <authorList>
            <person name="Fu J."/>
            <person name="Qiu L."/>
        </authorList>
    </citation>
    <scope>NUCLEOTIDE SEQUENCE [LARGE SCALE GENOMIC DNA]</scope>
    <source>
        <strain evidence="3">4Y35</strain>
    </source>
</reference>
<evidence type="ECO:0000259" key="2">
    <source>
        <dbReference type="Pfam" id="PF02775"/>
    </source>
</evidence>
<organism evidence="3 4">
    <name type="scientific">Alloacidobacterium dinghuense</name>
    <dbReference type="NCBI Taxonomy" id="2763107"/>
    <lineage>
        <taxon>Bacteria</taxon>
        <taxon>Pseudomonadati</taxon>
        <taxon>Acidobacteriota</taxon>
        <taxon>Terriglobia</taxon>
        <taxon>Terriglobales</taxon>
        <taxon>Acidobacteriaceae</taxon>
        <taxon>Alloacidobacterium</taxon>
    </lineage>
</organism>
<gene>
    <name evidence="3" type="ORF">H7849_21985</name>
</gene>
<evidence type="ECO:0000313" key="4">
    <source>
        <dbReference type="Proteomes" id="UP000515312"/>
    </source>
</evidence>
<dbReference type="InterPro" id="IPR045229">
    <property type="entry name" value="TPP_enz"/>
</dbReference>
<keyword evidence="4" id="KW-1185">Reference proteome</keyword>
<dbReference type="Gene3D" id="3.40.50.970">
    <property type="match status" value="1"/>
</dbReference>
<evidence type="ECO:0000313" key="3">
    <source>
        <dbReference type="EMBL" id="QNI31694.1"/>
    </source>
</evidence>
<dbReference type="RefSeq" id="WP_186742555.1">
    <property type="nucleotide sequence ID" value="NZ_CP060394.1"/>
</dbReference>
<dbReference type="InterPro" id="IPR011766">
    <property type="entry name" value="TPP_enzyme_TPP-bd"/>
</dbReference>
<dbReference type="PANTHER" id="PTHR18968:SF133">
    <property type="entry name" value="BENZOYLFORMATE DECARBOXYLASE"/>
    <property type="match status" value="1"/>
</dbReference>
<dbReference type="GO" id="GO:0044281">
    <property type="term" value="P:small molecule metabolic process"/>
    <property type="evidence" value="ECO:0007669"/>
    <property type="project" value="UniProtKB-ARBA"/>
</dbReference>
<dbReference type="GO" id="GO:0050660">
    <property type="term" value="F:flavin adenine dinucleotide binding"/>
    <property type="evidence" value="ECO:0007669"/>
    <property type="project" value="TreeGrafter"/>
</dbReference>
<dbReference type="EMBL" id="CP060394">
    <property type="protein sequence ID" value="QNI31694.1"/>
    <property type="molecule type" value="Genomic_DNA"/>
</dbReference>
<feature type="domain" description="Thiamine pyrophosphate enzyme TPP-binding" evidence="2">
    <location>
        <begin position="89"/>
        <end position="230"/>
    </location>
</feature>
<proteinExistence type="inferred from homology"/>
<comment type="similarity">
    <text evidence="1">Belongs to the TPP enzyme family.</text>
</comment>
<dbReference type="PANTHER" id="PTHR18968">
    <property type="entry name" value="THIAMINE PYROPHOSPHATE ENZYMES"/>
    <property type="match status" value="1"/>
</dbReference>
<dbReference type="CDD" id="cd02002">
    <property type="entry name" value="TPP_BFDC"/>
    <property type="match status" value="1"/>
</dbReference>
<sequence>MKQPRIFQITDNPLSAARSQATNTIVSSMVPALQALLQRLPKSSRKEPQITRRIVPVAAQDPIQPEFAMQEIARAVGRDIIVVEEAPSHRPAMQKHLPILRPKGFYTMASGGLGWGLPAAVGVALAEKQPVVCLIGDGSAMYSIQALWTAVQEKLPMVMSVLNNHGYGAMKSFSQLLGNSEPPGIRLPGISYVDVARGFGAVGVEVTRSGDIYGALQDALQRESPTLIDIQIDPSAGDLY</sequence>